<reference evidence="8" key="2">
    <citation type="submission" date="2023-06" db="EMBL/GenBank/DDBJ databases">
        <title>Genome assembly of Pristionchus species.</title>
        <authorList>
            <person name="Yoshida K."/>
            <person name="Sommer R.J."/>
        </authorList>
    </citation>
    <scope>NUCLEOTIDE SEQUENCE</scope>
    <source>
        <strain evidence="8 10">RS5460</strain>
    </source>
</reference>
<name>A0AAN5DF38_9BILA</name>
<feature type="transmembrane region" description="Helical" evidence="5">
    <location>
        <begin position="183"/>
        <end position="202"/>
    </location>
</feature>
<dbReference type="InterPro" id="IPR036640">
    <property type="entry name" value="ABC1_TM_sf"/>
</dbReference>
<dbReference type="PANTHER" id="PTHR24222:SF76">
    <property type="entry name" value="MYCOBACTIN IMPORT ATP-BINDING_PERMEASE PROTEIN IRTB"/>
    <property type="match status" value="1"/>
</dbReference>
<dbReference type="InterPro" id="IPR039421">
    <property type="entry name" value="Type_1_exporter"/>
</dbReference>
<evidence type="ECO:0000256" key="3">
    <source>
        <dbReference type="ARBA" id="ARBA00022989"/>
    </source>
</evidence>
<dbReference type="PROSITE" id="PS50929">
    <property type="entry name" value="ABC_TM1F"/>
    <property type="match status" value="1"/>
</dbReference>
<reference evidence="10" key="1">
    <citation type="submission" date="2022-10" db="EMBL/GenBank/DDBJ databases">
        <title>Genome assembly of Pristionchus species.</title>
        <authorList>
            <person name="Yoshida K."/>
            <person name="Sommer R.J."/>
        </authorList>
    </citation>
    <scope>NUCLEOTIDE SEQUENCE [LARGE SCALE GENOMIC DNA]</scope>
    <source>
        <strain evidence="9 10">RS5460</strain>
    </source>
</reference>
<dbReference type="EMBL" id="BTRK01000006">
    <property type="protein sequence ID" value="GMR61841.1"/>
    <property type="molecule type" value="Genomic_DNA"/>
</dbReference>
<keyword evidence="10" id="KW-1185">Reference proteome</keyword>
<evidence type="ECO:0000256" key="5">
    <source>
        <dbReference type="SAM" id="Phobius"/>
    </source>
</evidence>
<evidence type="ECO:0000259" key="6">
    <source>
        <dbReference type="PROSITE" id="PS50929"/>
    </source>
</evidence>
<feature type="transmembrane region" description="Helical" evidence="5">
    <location>
        <begin position="58"/>
        <end position="81"/>
    </location>
</feature>
<evidence type="ECO:0000256" key="2">
    <source>
        <dbReference type="ARBA" id="ARBA00022692"/>
    </source>
</evidence>
<keyword evidence="2 5" id="KW-0812">Transmembrane</keyword>
<feature type="non-terminal residue" evidence="8">
    <location>
        <position position="246"/>
    </location>
</feature>
<feature type="transmembrane region" description="Helical" evidence="5">
    <location>
        <begin position="208"/>
        <end position="226"/>
    </location>
</feature>
<proteinExistence type="predicted"/>
<comment type="subcellular location">
    <subcellularLocation>
        <location evidence="1">Membrane</location>
        <topology evidence="1">Multi-pass membrane protein</topology>
    </subcellularLocation>
</comment>
<dbReference type="Pfam" id="PF00664">
    <property type="entry name" value="ABC_membrane"/>
    <property type="match status" value="1"/>
</dbReference>
<evidence type="ECO:0000313" key="8">
    <source>
        <dbReference type="EMBL" id="GMR61841.1"/>
    </source>
</evidence>
<keyword evidence="3 5" id="KW-1133">Transmembrane helix</keyword>
<evidence type="ECO:0000313" key="7">
    <source>
        <dbReference type="EMBL" id="GMR61834.1"/>
    </source>
</evidence>
<protein>
    <recommendedName>
        <fullName evidence="6">ABC transmembrane type-1 domain-containing protein</fullName>
    </recommendedName>
</protein>
<dbReference type="EMBL" id="BTRK01000006">
    <property type="protein sequence ID" value="GMR61834.1"/>
    <property type="molecule type" value="Genomic_DNA"/>
</dbReference>
<feature type="transmembrane region" description="Helical" evidence="5">
    <location>
        <begin position="101"/>
        <end position="125"/>
    </location>
</feature>
<dbReference type="SUPFAM" id="SSF90123">
    <property type="entry name" value="ABC transporter transmembrane region"/>
    <property type="match status" value="1"/>
</dbReference>
<evidence type="ECO:0000256" key="1">
    <source>
        <dbReference type="ARBA" id="ARBA00004141"/>
    </source>
</evidence>
<dbReference type="EMBL" id="BTRK01000006">
    <property type="protein sequence ID" value="GMR61845.1"/>
    <property type="molecule type" value="Genomic_DNA"/>
</dbReference>
<dbReference type="PANTHER" id="PTHR24222">
    <property type="entry name" value="ABC TRANSPORTER B FAMILY"/>
    <property type="match status" value="1"/>
</dbReference>
<gene>
    <name evidence="7" type="ORF">PMAYCL1PPCAC_32029</name>
    <name evidence="8" type="ORF">PMAYCL1PPCAC_32036</name>
    <name evidence="9" type="ORF">PMAYCL1PPCAC_32040</name>
</gene>
<dbReference type="InterPro" id="IPR011527">
    <property type="entry name" value="ABC1_TM_dom"/>
</dbReference>
<dbReference type="AlphaFoldDB" id="A0AAN5DF38"/>
<evidence type="ECO:0000313" key="9">
    <source>
        <dbReference type="EMBL" id="GMR61845.1"/>
    </source>
</evidence>
<dbReference type="GO" id="GO:0005524">
    <property type="term" value="F:ATP binding"/>
    <property type="evidence" value="ECO:0007669"/>
    <property type="project" value="InterPro"/>
</dbReference>
<comment type="caution">
    <text evidence="8">The sequence shown here is derived from an EMBL/GenBank/DDBJ whole genome shotgun (WGS) entry which is preliminary data.</text>
</comment>
<dbReference type="Proteomes" id="UP001328107">
    <property type="component" value="Unassembled WGS sequence"/>
</dbReference>
<organism evidence="8 10">
    <name type="scientific">Pristionchus mayeri</name>
    <dbReference type="NCBI Taxonomy" id="1317129"/>
    <lineage>
        <taxon>Eukaryota</taxon>
        <taxon>Metazoa</taxon>
        <taxon>Ecdysozoa</taxon>
        <taxon>Nematoda</taxon>
        <taxon>Chromadorea</taxon>
        <taxon>Rhabditida</taxon>
        <taxon>Rhabditina</taxon>
        <taxon>Diplogasteromorpha</taxon>
        <taxon>Diplogasteroidea</taxon>
        <taxon>Neodiplogasteridae</taxon>
        <taxon>Pristionchus</taxon>
    </lineage>
</organism>
<dbReference type="Gene3D" id="1.20.1560.10">
    <property type="entry name" value="ABC transporter type 1, transmembrane domain"/>
    <property type="match status" value="1"/>
</dbReference>
<dbReference type="GO" id="GO:0005886">
    <property type="term" value="C:plasma membrane"/>
    <property type="evidence" value="ECO:0007669"/>
    <property type="project" value="TreeGrafter"/>
</dbReference>
<dbReference type="GO" id="GO:0140359">
    <property type="term" value="F:ABC-type transporter activity"/>
    <property type="evidence" value="ECO:0007669"/>
    <property type="project" value="InterPro"/>
</dbReference>
<evidence type="ECO:0000313" key="10">
    <source>
        <dbReference type="Proteomes" id="UP001328107"/>
    </source>
</evidence>
<accession>A0AAN5DF38</accession>
<sequence length="246" mass="28000">MEGSLSTALLEDGESTRTRPGIWTRLIKFFDSEDSYEIDDTDPVPFFKLFRFASRAEVVSYSIACFINIIIGLVTPAYFYVISRLTKIYIEEKSPVGNDDFLWRVWRVASFYCIGFFLCITLEYIQHNILTWSSENIARRCRSAFVEAVLARESAQFSVSTGELSSQLSSHIDRLREGLAERIGLLVKSLSIFLSCCVISFMLDWQTALFLVWSGPIYILASWLITKLSKTATKETLKISEEANGI</sequence>
<feature type="domain" description="ABC transmembrane type-1" evidence="6">
    <location>
        <begin position="63"/>
        <end position="246"/>
    </location>
</feature>
<keyword evidence="4 5" id="KW-0472">Membrane</keyword>
<evidence type="ECO:0000256" key="4">
    <source>
        <dbReference type="ARBA" id="ARBA00023136"/>
    </source>
</evidence>